<dbReference type="OMA" id="CFSIANF"/>
<dbReference type="Gramene" id="PRQ38042">
    <property type="protein sequence ID" value="PRQ38042"/>
    <property type="gene ID" value="RchiOBHm_Chr4g0409411"/>
</dbReference>
<comment type="caution">
    <text evidence="3">The sequence shown here is derived from an EMBL/GenBank/DDBJ whole genome shotgun (WGS) entry which is preliminary data.</text>
</comment>
<evidence type="ECO:0000259" key="2">
    <source>
        <dbReference type="PROSITE" id="PS51819"/>
    </source>
</evidence>
<proteinExistence type="predicted"/>
<feature type="domain" description="VOC" evidence="2">
    <location>
        <begin position="9"/>
        <end position="136"/>
    </location>
</feature>
<dbReference type="Gene3D" id="3.10.180.10">
    <property type="entry name" value="2,3-Dihydroxybiphenyl 1,2-Dioxygenase, domain 1"/>
    <property type="match status" value="1"/>
</dbReference>
<dbReference type="EMBL" id="PDCK01000042">
    <property type="protein sequence ID" value="PRQ38042.1"/>
    <property type="molecule type" value="Genomic_DNA"/>
</dbReference>
<dbReference type="SUPFAM" id="SSF54593">
    <property type="entry name" value="Glyoxalase/Bleomycin resistance protein/Dihydroxybiphenyl dioxygenase"/>
    <property type="match status" value="1"/>
</dbReference>
<dbReference type="PROSITE" id="PS51819">
    <property type="entry name" value="VOC"/>
    <property type="match status" value="1"/>
</dbReference>
<keyword evidence="4" id="KW-1185">Reference proteome</keyword>
<accession>A0A2P6QV26</accession>
<feature type="compositionally biased region" description="Polar residues" evidence="1">
    <location>
        <begin position="63"/>
        <end position="75"/>
    </location>
</feature>
<dbReference type="AlphaFoldDB" id="A0A2P6QV26"/>
<dbReference type="EC" id="5.1.99.1" evidence="3"/>
<dbReference type="Pfam" id="PF00903">
    <property type="entry name" value="Glyoxalase"/>
    <property type="match status" value="1"/>
</dbReference>
<dbReference type="Proteomes" id="UP000238479">
    <property type="component" value="Chromosome 4"/>
</dbReference>
<keyword evidence="3" id="KW-0413">Isomerase</keyword>
<evidence type="ECO:0000256" key="1">
    <source>
        <dbReference type="SAM" id="MobiDB-lite"/>
    </source>
</evidence>
<evidence type="ECO:0000313" key="4">
    <source>
        <dbReference type="Proteomes" id="UP000238479"/>
    </source>
</evidence>
<sequence>MAAMVARVTLDHIARQSNDIRRLADFYIETFGFEEVESPKIGPLKVIWLSLPSGFTIHLIESNPSYPPNQRNDTSPGADPARIPRGHHMCFSVSNFETFVQTLEEKGIQIAHRPVQFNPNGSKKIDQVFFFDPDGV</sequence>
<name>A0A2P6QV26_ROSCH</name>
<dbReference type="InterPro" id="IPR029068">
    <property type="entry name" value="Glyas_Bleomycin-R_OHBP_Dase"/>
</dbReference>
<feature type="region of interest" description="Disordered" evidence="1">
    <location>
        <begin position="63"/>
        <end position="83"/>
    </location>
</feature>
<reference evidence="3 4" key="1">
    <citation type="journal article" date="2018" name="Nat. Genet.">
        <title>The Rosa genome provides new insights in the design of modern roses.</title>
        <authorList>
            <person name="Bendahmane M."/>
        </authorList>
    </citation>
    <scope>NUCLEOTIDE SEQUENCE [LARGE SCALE GENOMIC DNA]</scope>
    <source>
        <strain evidence="4">cv. Old Blush</strain>
    </source>
</reference>
<dbReference type="InterPro" id="IPR004360">
    <property type="entry name" value="Glyas_Fos-R_dOase_dom"/>
</dbReference>
<gene>
    <name evidence="3" type="ORF">RchiOBHm_Chr4g0409411</name>
</gene>
<protein>
    <submittedName>
        <fullName evidence="3">Putative methylmalonyl-CoA epimerase</fullName>
        <ecNumber evidence="3">5.1.99.1</ecNumber>
    </submittedName>
</protein>
<dbReference type="PANTHER" id="PTHR47802:SF1">
    <property type="entry name" value="GLYOXALASE FAMILY PROTEIN, EXPRESSED"/>
    <property type="match status" value="1"/>
</dbReference>
<dbReference type="InterPro" id="IPR037523">
    <property type="entry name" value="VOC_core"/>
</dbReference>
<organism evidence="3 4">
    <name type="scientific">Rosa chinensis</name>
    <name type="common">China rose</name>
    <dbReference type="NCBI Taxonomy" id="74649"/>
    <lineage>
        <taxon>Eukaryota</taxon>
        <taxon>Viridiplantae</taxon>
        <taxon>Streptophyta</taxon>
        <taxon>Embryophyta</taxon>
        <taxon>Tracheophyta</taxon>
        <taxon>Spermatophyta</taxon>
        <taxon>Magnoliopsida</taxon>
        <taxon>eudicotyledons</taxon>
        <taxon>Gunneridae</taxon>
        <taxon>Pentapetalae</taxon>
        <taxon>rosids</taxon>
        <taxon>fabids</taxon>
        <taxon>Rosales</taxon>
        <taxon>Rosaceae</taxon>
        <taxon>Rosoideae</taxon>
        <taxon>Rosoideae incertae sedis</taxon>
        <taxon>Rosa</taxon>
    </lineage>
</organism>
<dbReference type="GO" id="GO:0004493">
    <property type="term" value="F:methylmalonyl-CoA epimerase activity"/>
    <property type="evidence" value="ECO:0007669"/>
    <property type="project" value="UniProtKB-EC"/>
</dbReference>
<dbReference type="PANTHER" id="PTHR47802">
    <property type="entry name" value="GLYOXALASE FAMILY PROTEIN, EXPRESSED"/>
    <property type="match status" value="1"/>
</dbReference>
<evidence type="ECO:0000313" key="3">
    <source>
        <dbReference type="EMBL" id="PRQ38042.1"/>
    </source>
</evidence>
<dbReference type="STRING" id="74649.A0A2P6QV26"/>